<evidence type="ECO:0000313" key="3">
    <source>
        <dbReference type="EMBL" id="GCA62015.1"/>
    </source>
</evidence>
<dbReference type="GO" id="GO:0005737">
    <property type="term" value="C:cytoplasm"/>
    <property type="evidence" value="ECO:0007669"/>
    <property type="project" value="InterPro"/>
</dbReference>
<sequence length="154" mass="16977">MRFFLPPPSPPPPPHPQVGNRDVEQGVVVALRRDQQKADKVTIPNADVVTTIRTMMTELLDSLRTAADAFQTDRVTDCTTLEEVAAVISGKGGFARVPFYSMDIEAKEFDDQIREATGGEIRGTRMGEGVPEEGVKCFLTGRPAKHWAYVARAY</sequence>
<feature type="region of interest" description="Disordered" evidence="1">
    <location>
        <begin position="1"/>
        <end position="20"/>
    </location>
</feature>
<gene>
    <name evidence="3" type="ORF">KIPB_000640</name>
</gene>
<dbReference type="Pfam" id="PF09180">
    <property type="entry name" value="ProRS-C_1"/>
    <property type="match status" value="1"/>
</dbReference>
<evidence type="ECO:0000259" key="2">
    <source>
        <dbReference type="SMART" id="SM00946"/>
    </source>
</evidence>
<keyword evidence="4" id="KW-1185">Reference proteome</keyword>
<feature type="compositionally biased region" description="Pro residues" evidence="1">
    <location>
        <begin position="1"/>
        <end position="16"/>
    </location>
</feature>
<protein>
    <submittedName>
        <fullName evidence="3">Proline-tRNA ligase, class IIa, archaeal-type</fullName>
    </submittedName>
</protein>
<organism evidence="3 4">
    <name type="scientific">Kipferlia bialata</name>
    <dbReference type="NCBI Taxonomy" id="797122"/>
    <lineage>
        <taxon>Eukaryota</taxon>
        <taxon>Metamonada</taxon>
        <taxon>Carpediemonas-like organisms</taxon>
        <taxon>Kipferlia</taxon>
    </lineage>
</organism>
<dbReference type="SMART" id="SM00946">
    <property type="entry name" value="ProRS-C_1"/>
    <property type="match status" value="1"/>
</dbReference>
<evidence type="ECO:0000313" key="4">
    <source>
        <dbReference type="Proteomes" id="UP000265618"/>
    </source>
</evidence>
<name>A0A391NJ11_9EUKA</name>
<comment type="caution">
    <text evidence="3">The sequence shown here is derived from an EMBL/GenBank/DDBJ whole genome shotgun (WGS) entry which is preliminary data.</text>
</comment>
<accession>A0A391NJ11</accession>
<dbReference type="GO" id="GO:0005524">
    <property type="term" value="F:ATP binding"/>
    <property type="evidence" value="ECO:0007669"/>
    <property type="project" value="InterPro"/>
</dbReference>
<dbReference type="EMBL" id="BDIP01000078">
    <property type="protein sequence ID" value="GCA62015.1"/>
    <property type="molecule type" value="Genomic_DNA"/>
</dbReference>
<proteinExistence type="predicted"/>
<evidence type="ECO:0000256" key="1">
    <source>
        <dbReference type="SAM" id="MobiDB-lite"/>
    </source>
</evidence>
<feature type="domain" description="Proline-tRNA ligase class II C-terminal" evidence="2">
    <location>
        <begin position="81"/>
        <end position="154"/>
    </location>
</feature>
<dbReference type="AlphaFoldDB" id="A0A391NJ11"/>
<dbReference type="InterPro" id="IPR017449">
    <property type="entry name" value="Pro-tRNA_synth_II"/>
</dbReference>
<dbReference type="Proteomes" id="UP000265618">
    <property type="component" value="Unassembled WGS sequence"/>
</dbReference>
<dbReference type="GO" id="GO:0004827">
    <property type="term" value="F:proline-tRNA ligase activity"/>
    <property type="evidence" value="ECO:0007669"/>
    <property type="project" value="InterPro"/>
</dbReference>
<keyword evidence="3" id="KW-0436">Ligase</keyword>
<dbReference type="Gene3D" id="3.30.110.30">
    <property type="entry name" value="C-terminal domain of ProRS"/>
    <property type="match status" value="1"/>
</dbReference>
<dbReference type="InterPro" id="IPR016061">
    <property type="entry name" value="Pro-tRNA_ligase_II_C"/>
</dbReference>
<reference evidence="3 4" key="1">
    <citation type="journal article" date="2018" name="PLoS ONE">
        <title>The draft genome of Kipferlia bialata reveals reductive genome evolution in fornicate parasites.</title>
        <authorList>
            <person name="Tanifuji G."/>
            <person name="Takabayashi S."/>
            <person name="Kume K."/>
            <person name="Takagi M."/>
            <person name="Nakayama T."/>
            <person name="Kamikawa R."/>
            <person name="Inagaki Y."/>
            <person name="Hashimoto T."/>
        </authorList>
    </citation>
    <scope>NUCLEOTIDE SEQUENCE [LARGE SCALE GENOMIC DNA]</scope>
    <source>
        <strain evidence="3">NY0173</strain>
    </source>
</reference>
<dbReference type="SUPFAM" id="SSF64586">
    <property type="entry name" value="C-terminal domain of ProRS"/>
    <property type="match status" value="1"/>
</dbReference>
<dbReference type="GO" id="GO:0006433">
    <property type="term" value="P:prolyl-tRNA aminoacylation"/>
    <property type="evidence" value="ECO:0007669"/>
    <property type="project" value="InterPro"/>
</dbReference>